<dbReference type="EMBL" id="JXQV01000030">
    <property type="protein sequence ID" value="KIP98865.1"/>
    <property type="molecule type" value="Genomic_DNA"/>
</dbReference>
<dbReference type="OrthoDB" id="8302037at2"/>
<evidence type="ECO:0000256" key="1">
    <source>
        <dbReference type="SAM" id="MobiDB-lite"/>
    </source>
</evidence>
<accession>A0A0D0JTN3</accession>
<dbReference type="AlphaFoldDB" id="A0A0D0JTN3"/>
<reference evidence="2 3" key="1">
    <citation type="submission" date="2014-12" db="EMBL/GenBank/DDBJ databases">
        <title>16Stimator: statistical estimation of ribosomal gene copy numbers from draft genome assemblies.</title>
        <authorList>
            <person name="Perisin M.A."/>
            <person name="Vetter M."/>
            <person name="Gilbert J.A."/>
            <person name="Bergelson J."/>
        </authorList>
    </citation>
    <scope>NUCLEOTIDE SEQUENCE [LARGE SCALE GENOMIC DNA]</scope>
    <source>
        <strain evidence="2 3">MEJ076</strain>
    </source>
</reference>
<dbReference type="Proteomes" id="UP000035017">
    <property type="component" value="Unassembled WGS sequence"/>
</dbReference>
<evidence type="ECO:0000313" key="3">
    <source>
        <dbReference type="Proteomes" id="UP000035017"/>
    </source>
</evidence>
<evidence type="ECO:0000313" key="2">
    <source>
        <dbReference type="EMBL" id="KIP98865.1"/>
    </source>
</evidence>
<protein>
    <submittedName>
        <fullName evidence="2">Uncharacterized protein</fullName>
    </submittedName>
</protein>
<feature type="region of interest" description="Disordered" evidence="1">
    <location>
        <begin position="40"/>
        <end position="74"/>
    </location>
</feature>
<name>A0A0D0JTN3_AGRTU</name>
<comment type="caution">
    <text evidence="2">The sequence shown here is derived from an EMBL/GenBank/DDBJ whole genome shotgun (WGS) entry which is preliminary data.</text>
</comment>
<gene>
    <name evidence="2" type="ORF">RU07_19225</name>
</gene>
<proteinExistence type="predicted"/>
<organism evidence="2 3">
    <name type="scientific">Agrobacterium tumefaciens</name>
    <dbReference type="NCBI Taxonomy" id="358"/>
    <lineage>
        <taxon>Bacteria</taxon>
        <taxon>Pseudomonadati</taxon>
        <taxon>Pseudomonadota</taxon>
        <taxon>Alphaproteobacteria</taxon>
        <taxon>Hyphomicrobiales</taxon>
        <taxon>Rhizobiaceae</taxon>
        <taxon>Rhizobium/Agrobacterium group</taxon>
        <taxon>Agrobacterium</taxon>
        <taxon>Agrobacterium tumefaciens complex</taxon>
    </lineage>
</organism>
<feature type="compositionally biased region" description="Acidic residues" evidence="1">
    <location>
        <begin position="51"/>
        <end position="61"/>
    </location>
</feature>
<sequence>MTDNWRGELQGKLEALIDEFAVRGISHGDACDAVVEAAGNLKNTGERDPDPADDVAIEEPANDWPAADQSRPSE</sequence>